<accession>A0A3B3S4D8</accession>
<keyword evidence="10" id="KW-0969">Cilium</keyword>
<feature type="compositionally biased region" description="Acidic residues" evidence="15">
    <location>
        <begin position="60"/>
        <end position="77"/>
    </location>
</feature>
<comment type="function">
    <text evidence="1">Microtubule-binding protein that localizes to the microtubular manchette of elongating spermatids.</text>
</comment>
<keyword evidence="17" id="KW-1185">Reference proteome</keyword>
<feature type="compositionally biased region" description="Basic and acidic residues" evidence="15">
    <location>
        <begin position="96"/>
        <end position="111"/>
    </location>
</feature>
<feature type="compositionally biased region" description="Polar residues" evidence="15">
    <location>
        <begin position="1"/>
        <end position="11"/>
    </location>
</feature>
<dbReference type="Ensembl" id="ENSPKIT00000005747.1">
    <property type="protein sequence ID" value="ENSPKIP00000025025.1"/>
    <property type="gene ID" value="ENSPKIG00000008047.1"/>
</dbReference>
<feature type="compositionally biased region" description="Basic and acidic residues" evidence="15">
    <location>
        <begin position="78"/>
        <end position="89"/>
    </location>
</feature>
<evidence type="ECO:0000256" key="4">
    <source>
        <dbReference type="ARBA" id="ARBA00005737"/>
    </source>
</evidence>
<dbReference type="GO" id="GO:0031514">
    <property type="term" value="C:motile cilium"/>
    <property type="evidence" value="ECO:0007669"/>
    <property type="project" value="UniProtKB-SubCell"/>
</dbReference>
<evidence type="ECO:0000256" key="2">
    <source>
        <dbReference type="ARBA" id="ARBA00004230"/>
    </source>
</evidence>
<evidence type="ECO:0000313" key="16">
    <source>
        <dbReference type="Ensembl" id="ENSPKIP00000025025.1"/>
    </source>
</evidence>
<dbReference type="PANTHER" id="PTHR14320:SF2">
    <property type="entry name" value="COILED-COIL DOMAIN-CONTAINING PROTEIN 181"/>
    <property type="match status" value="1"/>
</dbReference>
<dbReference type="GO" id="GO:0008017">
    <property type="term" value="F:microtubule binding"/>
    <property type="evidence" value="ECO:0007669"/>
    <property type="project" value="InterPro"/>
</dbReference>
<evidence type="ECO:0000256" key="7">
    <source>
        <dbReference type="ARBA" id="ARBA00022701"/>
    </source>
</evidence>
<sequence>MVNTTASPRSSLQREADSGKKMSQELQRGVTGAESQEDYEDDFEKDLDWLIEEEARSEDQEQGYEDIEAEIDKELEEEEKREWSQKEEEQTTEGGENERDQRVEVGVEGERWPSPMEPLGDFPHGDCSHGHSLPLSADMEEEKLDDEKKYVLEKIQQANRQLQKQTSPNQDRQRRLQFKDTLVDLVVPPLEYEREAEEQDVSERMLELHISSMEAGPTGAKEGRVLVEKDGKFDLVSLREVESQGLLPPLSSPPGNEPNSPRRSQHFLGHSRGSAPYATIGSGPHHAPKPPSRSRNRPCSAGNTQRTRAVKRRVQSANSSATCSTFTLSLQQKDLQVKLQHKRERLHREEQQRKQAEEEQRQQENERAFRAWLSRKREQLQEERRLQRAQELERMSCKRELSSPHETFQLWLQRKQEQQEKQRQLDDMRRLEEESTYSVHNRDDCERAFKLWLKKKRSEKRVEQQAARERSRRLVMEARRARRTQDLLISVSDTRNLRFTDRCSYRF</sequence>
<evidence type="ECO:0000313" key="17">
    <source>
        <dbReference type="Proteomes" id="UP000261540"/>
    </source>
</evidence>
<comment type="subcellular location">
    <subcellularLocation>
        <location evidence="2">Cell projection</location>
        <location evidence="2">Cilium</location>
        <location evidence="2">Flagellum</location>
    </subcellularLocation>
    <subcellularLocation>
        <location evidence="3">Cytoplasm</location>
        <location evidence="3">Cytoskeleton</location>
    </subcellularLocation>
</comment>
<evidence type="ECO:0000256" key="12">
    <source>
        <dbReference type="ARBA" id="ARBA00023273"/>
    </source>
</evidence>
<dbReference type="PANTHER" id="PTHR14320">
    <property type="entry name" value="COILED-COIL DOMAIN-CONTAINING PROTEIN 181"/>
    <property type="match status" value="1"/>
</dbReference>
<feature type="compositionally biased region" description="Acidic residues" evidence="15">
    <location>
        <begin position="35"/>
        <end position="52"/>
    </location>
</feature>
<keyword evidence="7" id="KW-0493">Microtubule</keyword>
<evidence type="ECO:0000256" key="3">
    <source>
        <dbReference type="ARBA" id="ARBA00004245"/>
    </source>
</evidence>
<feature type="coiled-coil region" evidence="14">
    <location>
        <begin position="332"/>
        <end position="434"/>
    </location>
</feature>
<keyword evidence="12" id="KW-0966">Cell projection</keyword>
<feature type="compositionally biased region" description="Basic and acidic residues" evidence="15">
    <location>
        <begin position="12"/>
        <end position="23"/>
    </location>
</feature>
<evidence type="ECO:0000256" key="6">
    <source>
        <dbReference type="ARBA" id="ARBA00022490"/>
    </source>
</evidence>
<feature type="region of interest" description="Disordered" evidence="15">
    <location>
        <begin position="244"/>
        <end position="319"/>
    </location>
</feature>
<organism evidence="16 17">
    <name type="scientific">Paramormyrops kingsleyae</name>
    <dbReference type="NCBI Taxonomy" id="1676925"/>
    <lineage>
        <taxon>Eukaryota</taxon>
        <taxon>Metazoa</taxon>
        <taxon>Chordata</taxon>
        <taxon>Craniata</taxon>
        <taxon>Vertebrata</taxon>
        <taxon>Euteleostomi</taxon>
        <taxon>Actinopterygii</taxon>
        <taxon>Neopterygii</taxon>
        <taxon>Teleostei</taxon>
        <taxon>Osteoglossocephala</taxon>
        <taxon>Osteoglossomorpha</taxon>
        <taxon>Osteoglossiformes</taxon>
        <taxon>Mormyridae</taxon>
        <taxon>Paramormyrops</taxon>
    </lineage>
</organism>
<comment type="subunit">
    <text evidence="13">Homodimer. Interacts with HOOK1. Interacts with HOOK2. Interacts with HOOK3.</text>
</comment>
<dbReference type="AlphaFoldDB" id="A0A3B3S4D8"/>
<feature type="region of interest" description="Disordered" evidence="15">
    <location>
        <begin position="1"/>
        <end position="144"/>
    </location>
</feature>
<dbReference type="GeneTree" id="ENSGT00390000018244"/>
<dbReference type="GO" id="GO:0005874">
    <property type="term" value="C:microtubule"/>
    <property type="evidence" value="ECO:0007669"/>
    <property type="project" value="UniProtKB-KW"/>
</dbReference>
<dbReference type="Proteomes" id="UP000261540">
    <property type="component" value="Unplaced"/>
</dbReference>
<evidence type="ECO:0000256" key="13">
    <source>
        <dbReference type="ARBA" id="ARBA00047162"/>
    </source>
</evidence>
<keyword evidence="8" id="KW-0282">Flagellum</keyword>
<comment type="similarity">
    <text evidence="4">Belongs to the CCDC181 family.</text>
</comment>
<keyword evidence="6" id="KW-0963">Cytoplasm</keyword>
<evidence type="ECO:0000256" key="5">
    <source>
        <dbReference type="ARBA" id="ARBA00022306"/>
    </source>
</evidence>
<evidence type="ECO:0000256" key="11">
    <source>
        <dbReference type="ARBA" id="ARBA00023212"/>
    </source>
</evidence>
<dbReference type="InterPro" id="IPR026687">
    <property type="entry name" value="CCDC181"/>
</dbReference>
<proteinExistence type="inferred from homology"/>
<protein>
    <recommendedName>
        <fullName evidence="5">Coiled-coil domain-containing protein 181</fullName>
    </recommendedName>
</protein>
<name>A0A3B3S4D8_9TELE</name>
<feature type="compositionally biased region" description="Basic residues" evidence="15">
    <location>
        <begin position="286"/>
        <end position="296"/>
    </location>
</feature>
<reference evidence="16" key="1">
    <citation type="submission" date="2025-08" db="UniProtKB">
        <authorList>
            <consortium name="Ensembl"/>
        </authorList>
    </citation>
    <scope>IDENTIFICATION</scope>
</reference>
<keyword evidence="11" id="KW-0206">Cytoskeleton</keyword>
<keyword evidence="9 14" id="KW-0175">Coiled coil</keyword>
<evidence type="ECO:0000256" key="15">
    <source>
        <dbReference type="SAM" id="MobiDB-lite"/>
    </source>
</evidence>
<evidence type="ECO:0000256" key="1">
    <source>
        <dbReference type="ARBA" id="ARBA00002213"/>
    </source>
</evidence>
<reference evidence="16" key="2">
    <citation type="submission" date="2025-09" db="UniProtKB">
        <authorList>
            <consortium name="Ensembl"/>
        </authorList>
    </citation>
    <scope>IDENTIFICATION</scope>
</reference>
<evidence type="ECO:0000256" key="10">
    <source>
        <dbReference type="ARBA" id="ARBA00023069"/>
    </source>
</evidence>
<evidence type="ECO:0000256" key="9">
    <source>
        <dbReference type="ARBA" id="ARBA00023054"/>
    </source>
</evidence>
<evidence type="ECO:0000256" key="8">
    <source>
        <dbReference type="ARBA" id="ARBA00022846"/>
    </source>
</evidence>
<evidence type="ECO:0000256" key="14">
    <source>
        <dbReference type="SAM" id="Coils"/>
    </source>
</evidence>
<dbReference type="STRING" id="1676925.ENSPKIP00000025025"/>